<dbReference type="EMBL" id="UGHF01000001">
    <property type="protein sequence ID" value="STO59178.1"/>
    <property type="molecule type" value="Genomic_DNA"/>
</dbReference>
<organism evidence="1 2">
    <name type="scientific">Canicola haemoglobinophilus</name>
    <dbReference type="NCBI Taxonomy" id="733"/>
    <lineage>
        <taxon>Bacteria</taxon>
        <taxon>Pseudomonadati</taxon>
        <taxon>Pseudomonadota</taxon>
        <taxon>Gammaproteobacteria</taxon>
        <taxon>Pasteurellales</taxon>
        <taxon>Pasteurellaceae</taxon>
        <taxon>Canicola</taxon>
    </lineage>
</organism>
<reference evidence="1 2" key="1">
    <citation type="submission" date="2018-06" db="EMBL/GenBank/DDBJ databases">
        <authorList>
            <consortium name="Pathogen Informatics"/>
            <person name="Doyle S."/>
        </authorList>
    </citation>
    <scope>NUCLEOTIDE SEQUENCE [LARGE SCALE GENOMIC DNA]</scope>
    <source>
        <strain evidence="1 2">NCTC1659</strain>
    </source>
</reference>
<gene>
    <name evidence="1" type="ORF">NCTC1659_00419</name>
</gene>
<sequence>MTATTDRLASLRIQDPVLTKLAQGYYNNELVCETLMPIVNIGKEGRKIPQFGRESFYLPSTIRELRGNSNRLDPMSVKVIDVSLEEHDIEYAIDYREENEASYPLKQYALSVTQDIIALGREVKVAELAQNSDNYVSENVVSLEGNKKISHKKSNPLETIEQGIYTISSSIGMRPNVCVISSDVWKALKENETILERIKYTRTGVLTPAIFAELIDVKTVKIGEAVQDKNKNGQLEKIWSNTIILAYVSEKATEKKGSVFDPSYGYTIRGGKGLWVDTYFEVGGKVEVVRCTDIFKPYLLGKSAGYLIKDCL</sequence>
<name>A0A1V4B1J7_9PAST</name>
<dbReference type="InterPro" id="IPR005564">
    <property type="entry name" value="Major_capsid_GpE"/>
</dbReference>
<dbReference type="Proteomes" id="UP000254329">
    <property type="component" value="Unassembled WGS sequence"/>
</dbReference>
<dbReference type="RefSeq" id="WP_078218346.1">
    <property type="nucleotide sequence ID" value="NZ_MUXZ01000012.1"/>
</dbReference>
<dbReference type="AlphaFoldDB" id="A0A1V4B1J7"/>
<accession>A0A1V4B1J7</accession>
<keyword evidence="2" id="KW-1185">Reference proteome</keyword>
<dbReference type="InterPro" id="IPR053738">
    <property type="entry name" value="Lambda_capsid_assembly"/>
</dbReference>
<dbReference type="Gene3D" id="3.90.1690.10">
    <property type="entry name" value="phage-related protein like domain"/>
    <property type="match status" value="1"/>
</dbReference>
<evidence type="ECO:0000313" key="1">
    <source>
        <dbReference type="EMBL" id="STO59178.1"/>
    </source>
</evidence>
<evidence type="ECO:0000313" key="2">
    <source>
        <dbReference type="Proteomes" id="UP000254329"/>
    </source>
</evidence>
<protein>
    <submittedName>
        <fullName evidence="1">Hypothetical bacteriophage protein</fullName>
    </submittedName>
</protein>
<proteinExistence type="predicted"/>
<dbReference type="Pfam" id="PF03864">
    <property type="entry name" value="Phage_cap_E"/>
    <property type="match status" value="1"/>
</dbReference>
<dbReference type="STRING" id="733.B0186_05355"/>